<comment type="similarity">
    <text evidence="2 10 12">Belongs to the GrpE family.</text>
</comment>
<evidence type="ECO:0000256" key="3">
    <source>
        <dbReference type="ARBA" id="ARBA00011738"/>
    </source>
</evidence>
<dbReference type="GO" id="GO:0051087">
    <property type="term" value="F:protein-folding chaperone binding"/>
    <property type="evidence" value="ECO:0007669"/>
    <property type="project" value="InterPro"/>
</dbReference>
<evidence type="ECO:0000256" key="1">
    <source>
        <dbReference type="ARBA" id="ARBA00004496"/>
    </source>
</evidence>
<gene>
    <name evidence="10 14" type="primary">grpE</name>
    <name evidence="14" type="ORF">G3I74_02275</name>
</gene>
<dbReference type="CDD" id="cd00446">
    <property type="entry name" value="GrpE"/>
    <property type="match status" value="1"/>
</dbReference>
<dbReference type="Proteomes" id="UP000484885">
    <property type="component" value="Unassembled WGS sequence"/>
</dbReference>
<protein>
    <recommendedName>
        <fullName evidence="8 10">Protein GrpE</fullName>
    </recommendedName>
    <alternativeName>
        <fullName evidence="9 10">HSP-70 cofactor</fullName>
    </alternativeName>
</protein>
<dbReference type="HAMAP" id="MF_01151">
    <property type="entry name" value="GrpE"/>
    <property type="match status" value="1"/>
</dbReference>
<dbReference type="Gene3D" id="3.90.20.20">
    <property type="match status" value="1"/>
</dbReference>
<evidence type="ECO:0000256" key="5">
    <source>
        <dbReference type="ARBA" id="ARBA00023016"/>
    </source>
</evidence>
<feature type="compositionally biased region" description="Low complexity" evidence="13">
    <location>
        <begin position="35"/>
        <end position="45"/>
    </location>
</feature>
<organism evidence="14 15">
    <name type="scientific">Wenzhouxiangella limi</name>
    <dbReference type="NCBI Taxonomy" id="2707351"/>
    <lineage>
        <taxon>Bacteria</taxon>
        <taxon>Pseudomonadati</taxon>
        <taxon>Pseudomonadota</taxon>
        <taxon>Gammaproteobacteria</taxon>
        <taxon>Chromatiales</taxon>
        <taxon>Wenzhouxiangellaceae</taxon>
        <taxon>Wenzhouxiangella</taxon>
    </lineage>
</organism>
<dbReference type="RefSeq" id="WP_164209892.1">
    <property type="nucleotide sequence ID" value="NZ_JAAGSC010000031.1"/>
</dbReference>
<keyword evidence="4 10" id="KW-0963">Cytoplasm</keyword>
<keyword evidence="6 10" id="KW-0143">Chaperone</keyword>
<evidence type="ECO:0000256" key="13">
    <source>
        <dbReference type="SAM" id="MobiDB-lite"/>
    </source>
</evidence>
<evidence type="ECO:0000256" key="8">
    <source>
        <dbReference type="ARBA" id="ARBA00072274"/>
    </source>
</evidence>
<comment type="subcellular location">
    <subcellularLocation>
        <location evidence="1 10">Cytoplasm</location>
    </subcellularLocation>
</comment>
<dbReference type="NCBIfam" id="NF010748">
    <property type="entry name" value="PRK14150.1"/>
    <property type="match status" value="1"/>
</dbReference>
<keyword evidence="15" id="KW-1185">Reference proteome</keyword>
<comment type="caution">
    <text evidence="14">The sequence shown here is derived from an EMBL/GenBank/DDBJ whole genome shotgun (WGS) entry which is preliminary data.</text>
</comment>
<dbReference type="Gene3D" id="2.30.22.10">
    <property type="entry name" value="Head domain of nucleotide exchange factor GrpE"/>
    <property type="match status" value="1"/>
</dbReference>
<reference evidence="14 15" key="1">
    <citation type="submission" date="2020-02" db="EMBL/GenBank/DDBJ databases">
        <authorList>
            <person name="Zhang X.-Y."/>
        </authorList>
    </citation>
    <scope>NUCLEOTIDE SEQUENCE [LARGE SCALE GENOMIC DNA]</scope>
    <source>
        <strain evidence="14 15">C33</strain>
    </source>
</reference>
<evidence type="ECO:0000256" key="12">
    <source>
        <dbReference type="RuleBase" id="RU004478"/>
    </source>
</evidence>
<evidence type="ECO:0000256" key="10">
    <source>
        <dbReference type="HAMAP-Rule" id="MF_01151"/>
    </source>
</evidence>
<name>A0A845UVF2_9GAMM</name>
<accession>A0A845UVF2</accession>
<evidence type="ECO:0000256" key="9">
    <source>
        <dbReference type="ARBA" id="ARBA00076414"/>
    </source>
</evidence>
<proteinExistence type="inferred from homology"/>
<keyword evidence="5 10" id="KW-0346">Stress response</keyword>
<evidence type="ECO:0000256" key="7">
    <source>
        <dbReference type="ARBA" id="ARBA00053401"/>
    </source>
</evidence>
<comment type="subunit">
    <text evidence="3 10">Homodimer.</text>
</comment>
<evidence type="ECO:0000256" key="11">
    <source>
        <dbReference type="RuleBase" id="RU000639"/>
    </source>
</evidence>
<dbReference type="InterPro" id="IPR013805">
    <property type="entry name" value="GrpE_CC"/>
</dbReference>
<dbReference type="SUPFAM" id="SSF58014">
    <property type="entry name" value="Coiled-coil domain of nucleotide exchange factor GrpE"/>
    <property type="match status" value="1"/>
</dbReference>
<dbReference type="InterPro" id="IPR000740">
    <property type="entry name" value="GrpE"/>
</dbReference>
<feature type="region of interest" description="Disordered" evidence="13">
    <location>
        <begin position="1"/>
        <end position="49"/>
    </location>
</feature>
<evidence type="ECO:0000256" key="2">
    <source>
        <dbReference type="ARBA" id="ARBA00009054"/>
    </source>
</evidence>
<dbReference type="GO" id="GO:0006457">
    <property type="term" value="P:protein folding"/>
    <property type="evidence" value="ECO:0007669"/>
    <property type="project" value="InterPro"/>
</dbReference>
<dbReference type="FunFam" id="2.30.22.10:FF:000001">
    <property type="entry name" value="Protein GrpE"/>
    <property type="match status" value="1"/>
</dbReference>
<feature type="compositionally biased region" description="Acidic residues" evidence="13">
    <location>
        <begin position="16"/>
        <end position="34"/>
    </location>
</feature>
<dbReference type="InterPro" id="IPR009012">
    <property type="entry name" value="GrpE_head"/>
</dbReference>
<feature type="compositionally biased region" description="Basic and acidic residues" evidence="13">
    <location>
        <begin position="1"/>
        <end position="12"/>
    </location>
</feature>
<dbReference type="GO" id="GO:0000774">
    <property type="term" value="F:adenyl-nucleotide exchange factor activity"/>
    <property type="evidence" value="ECO:0007669"/>
    <property type="project" value="InterPro"/>
</dbReference>
<dbReference type="PANTHER" id="PTHR21237:SF23">
    <property type="entry name" value="GRPE PROTEIN HOMOLOG, MITOCHONDRIAL"/>
    <property type="match status" value="1"/>
</dbReference>
<dbReference type="GO" id="GO:0005829">
    <property type="term" value="C:cytosol"/>
    <property type="evidence" value="ECO:0007669"/>
    <property type="project" value="TreeGrafter"/>
</dbReference>
<dbReference type="SUPFAM" id="SSF51064">
    <property type="entry name" value="Head domain of nucleotide exchange factor GrpE"/>
    <property type="match status" value="1"/>
</dbReference>
<sequence>MEMAHTYDESGRPDSAPEDEQEPVLDEGLTDESAPDASAPESAPAADEEVARLRDALLRTRAEMDNLRKRSERDLERSRRYINESLMKDLVPVLDALDQGLENAAPDDATLREGLSMIRSQMLQSLSRHGLEVIEPEGEPFDPDWHEAMSMQASTQHEPDSVMLVLQRGYTLHGRLIRPARVIVARAP</sequence>
<evidence type="ECO:0000313" key="14">
    <source>
        <dbReference type="EMBL" id="NDY94558.1"/>
    </source>
</evidence>
<evidence type="ECO:0000256" key="6">
    <source>
        <dbReference type="ARBA" id="ARBA00023186"/>
    </source>
</evidence>
<dbReference type="GO" id="GO:0042803">
    <property type="term" value="F:protein homodimerization activity"/>
    <property type="evidence" value="ECO:0007669"/>
    <property type="project" value="InterPro"/>
</dbReference>
<dbReference type="PANTHER" id="PTHR21237">
    <property type="entry name" value="GRPE PROTEIN"/>
    <property type="match status" value="1"/>
</dbReference>
<comment type="function">
    <text evidence="7 10 11">Participates actively in the response to hyperosmotic and heat shock by preventing the aggregation of stress-denatured proteins, in association with DnaK and GrpE. It is the nucleotide exchange factor for DnaK and may function as a thermosensor. Unfolded proteins bind initially to DnaJ; upon interaction with the DnaJ-bound protein, DnaK hydrolyzes its bound ATP, resulting in the formation of a stable complex. GrpE releases ADP from DnaK; ATP binding to DnaK triggers the release of the substrate protein, thus completing the reaction cycle. Several rounds of ATP-dependent interactions between DnaJ, DnaK and GrpE are required for fully efficient folding.</text>
</comment>
<dbReference type="PROSITE" id="PS01071">
    <property type="entry name" value="GRPE"/>
    <property type="match status" value="1"/>
</dbReference>
<dbReference type="GO" id="GO:0051082">
    <property type="term" value="F:unfolded protein binding"/>
    <property type="evidence" value="ECO:0007669"/>
    <property type="project" value="TreeGrafter"/>
</dbReference>
<dbReference type="Pfam" id="PF01025">
    <property type="entry name" value="GrpE"/>
    <property type="match status" value="1"/>
</dbReference>
<dbReference type="EMBL" id="JAAGSC010000031">
    <property type="protein sequence ID" value="NDY94558.1"/>
    <property type="molecule type" value="Genomic_DNA"/>
</dbReference>
<dbReference type="AlphaFoldDB" id="A0A845UVF2"/>
<evidence type="ECO:0000256" key="4">
    <source>
        <dbReference type="ARBA" id="ARBA00022490"/>
    </source>
</evidence>
<dbReference type="PRINTS" id="PR00773">
    <property type="entry name" value="GRPEPROTEIN"/>
</dbReference>
<evidence type="ECO:0000313" key="15">
    <source>
        <dbReference type="Proteomes" id="UP000484885"/>
    </source>
</evidence>